<dbReference type="Proteomes" id="UP000741863">
    <property type="component" value="Unassembled WGS sequence"/>
</dbReference>
<dbReference type="PROSITE" id="PS51635">
    <property type="entry name" value="PNPLA"/>
    <property type="match status" value="1"/>
</dbReference>
<keyword evidence="2" id="KW-0378">Hydrolase</keyword>
<dbReference type="SUPFAM" id="SSF52151">
    <property type="entry name" value="FabD/lysophospholipase-like"/>
    <property type="match status" value="1"/>
</dbReference>
<keyword evidence="2" id="KW-0442">Lipid degradation</keyword>
<feature type="active site" description="Proton acceptor" evidence="2">
    <location>
        <position position="184"/>
    </location>
</feature>
<protein>
    <submittedName>
        <fullName evidence="4">NTE family protein</fullName>
    </submittedName>
</protein>
<dbReference type="InterPro" id="IPR002641">
    <property type="entry name" value="PNPLA_dom"/>
</dbReference>
<feature type="short sequence motif" description="GXGXXG" evidence="2">
    <location>
        <begin position="9"/>
        <end position="14"/>
    </location>
</feature>
<reference evidence="4 5" key="1">
    <citation type="submission" date="2021-01" db="EMBL/GenBank/DDBJ databases">
        <title>Genomic Encyclopedia of Type Strains, Phase IV (KMG-IV): sequencing the most valuable type-strain genomes for metagenomic binning, comparative biology and taxonomic classification.</title>
        <authorList>
            <person name="Goeker M."/>
        </authorList>
    </citation>
    <scope>NUCLEOTIDE SEQUENCE [LARGE SCALE GENOMIC DNA]</scope>
    <source>
        <strain evidence="4 5">DSM 25540</strain>
    </source>
</reference>
<proteinExistence type="predicted"/>
<accession>A0ABS2PC33</accession>
<dbReference type="InterPro" id="IPR016035">
    <property type="entry name" value="Acyl_Trfase/lysoPLipase"/>
</dbReference>
<evidence type="ECO:0000313" key="4">
    <source>
        <dbReference type="EMBL" id="MBM7632992.1"/>
    </source>
</evidence>
<evidence type="ECO:0000256" key="1">
    <source>
        <dbReference type="ARBA" id="ARBA00023098"/>
    </source>
</evidence>
<evidence type="ECO:0000256" key="2">
    <source>
        <dbReference type="PROSITE-ProRule" id="PRU01161"/>
    </source>
</evidence>
<dbReference type="CDD" id="cd07207">
    <property type="entry name" value="Pat_ExoU_VipD_like"/>
    <property type="match status" value="1"/>
</dbReference>
<feature type="active site" description="Nucleophile" evidence="2">
    <location>
        <position position="38"/>
    </location>
</feature>
<dbReference type="Pfam" id="PF01734">
    <property type="entry name" value="Patatin"/>
    <property type="match status" value="1"/>
</dbReference>
<comment type="caution">
    <text evidence="4">The sequence shown here is derived from an EMBL/GenBank/DDBJ whole genome shotgun (WGS) entry which is preliminary data.</text>
</comment>
<sequence length="309" mass="35187">MKADGVFEGGGIRGIAFAGALQAMEEHDVEWVRLAGTSVGSIIAALLAAGYSSQEIRKLLLDFDYHQLKGRTWLNRIPIIGNVIHLFVHLGFYNNDYLERWIHERLLSKGVQTFADLPEERLKIIASDITNGQMIVFPDDLDRYGIDIEQFNISKAVAMSTSLPFFYRPVVWRTNNAKKSYIIDGGILSNFPIWLFDRENPEFPTFGFHFVKDEVHVQATIATPIHLAKSIFKTMMQAHDMKYFTASTSDRTIKIPTGDITATDFDLSEDMLAFLYQSGYDSAKKFLSKWDFEAHKRKRILEKTQDGST</sequence>
<gene>
    <name evidence="4" type="ORF">JOD17_002086</name>
</gene>
<dbReference type="InterPro" id="IPR052580">
    <property type="entry name" value="Lipid_Hydrolase"/>
</dbReference>
<name>A0ABS2PC33_9BACL</name>
<feature type="short sequence motif" description="GXSXG" evidence="2">
    <location>
        <begin position="36"/>
        <end position="40"/>
    </location>
</feature>
<dbReference type="RefSeq" id="WP_204697483.1">
    <property type="nucleotide sequence ID" value="NZ_JAFBEC010000005.1"/>
</dbReference>
<dbReference type="Gene3D" id="3.40.1090.10">
    <property type="entry name" value="Cytosolic phospholipase A2 catalytic domain"/>
    <property type="match status" value="2"/>
</dbReference>
<evidence type="ECO:0000313" key="5">
    <source>
        <dbReference type="Proteomes" id="UP000741863"/>
    </source>
</evidence>
<keyword evidence="5" id="KW-1185">Reference proteome</keyword>
<feature type="domain" description="PNPLA" evidence="3">
    <location>
        <begin position="5"/>
        <end position="197"/>
    </location>
</feature>
<dbReference type="EMBL" id="JAFBEC010000005">
    <property type="protein sequence ID" value="MBM7632992.1"/>
    <property type="molecule type" value="Genomic_DNA"/>
</dbReference>
<dbReference type="PANTHER" id="PTHR46394">
    <property type="entry name" value="ANNEXIN"/>
    <property type="match status" value="1"/>
</dbReference>
<keyword evidence="1 2" id="KW-0443">Lipid metabolism</keyword>
<feature type="short sequence motif" description="DGA/G" evidence="2">
    <location>
        <begin position="184"/>
        <end position="186"/>
    </location>
</feature>
<organism evidence="4 5">
    <name type="scientific">Geomicrobium sediminis</name>
    <dbReference type="NCBI Taxonomy" id="1347788"/>
    <lineage>
        <taxon>Bacteria</taxon>
        <taxon>Bacillati</taxon>
        <taxon>Bacillota</taxon>
        <taxon>Bacilli</taxon>
        <taxon>Bacillales</taxon>
        <taxon>Geomicrobium</taxon>
    </lineage>
</organism>
<evidence type="ECO:0000259" key="3">
    <source>
        <dbReference type="PROSITE" id="PS51635"/>
    </source>
</evidence>
<dbReference type="PANTHER" id="PTHR46394:SF1">
    <property type="entry name" value="PNPLA DOMAIN-CONTAINING PROTEIN"/>
    <property type="match status" value="1"/>
</dbReference>